<dbReference type="HOGENOM" id="CLU_428781_0_0_14"/>
<dbReference type="Proteomes" id="UP000019450">
    <property type="component" value="Chromosome"/>
</dbReference>
<reference evidence="1 2" key="1">
    <citation type="journal article" date="2014" name="Genome Biol. Evol.">
        <title>Phylogenomics of "Candidatus Hepatoplasma crinochetorum," a Lineage of Mollicutes Associated with Noninsect Arthropods.</title>
        <authorList>
            <person name="Leclercq S."/>
            <person name="Dittmer J."/>
            <person name="Bouchon D."/>
            <person name="Cordaux R."/>
        </authorList>
    </citation>
    <scope>NUCLEOTIDE SEQUENCE [LARGE SCALE GENOMIC DNA]</scope>
    <source>
        <strain evidence="1 2">Av</strain>
    </source>
</reference>
<dbReference type="AlphaFoldDB" id="W8GK67"/>
<dbReference type="KEGG" id="hcr:X271_00542"/>
<organism evidence="1 2">
    <name type="scientific">Candidatus Hepatoplasma crinochetorum Av</name>
    <dbReference type="NCBI Taxonomy" id="1427984"/>
    <lineage>
        <taxon>Bacteria</taxon>
        <taxon>Bacillati</taxon>
        <taxon>Mycoplasmatota</taxon>
        <taxon>Mollicutes</taxon>
        <taxon>Candidatus Hepatoplasmataceae</taxon>
        <taxon>Candidatus Hepatoplasma</taxon>
    </lineage>
</organism>
<keyword evidence="2" id="KW-1185">Reference proteome</keyword>
<dbReference type="STRING" id="1427984.X271_00542"/>
<dbReference type="EMBL" id="CP006932">
    <property type="protein sequence ID" value="AHK22642.1"/>
    <property type="molecule type" value="Genomic_DNA"/>
</dbReference>
<sequence>MEILLFQNTKIQKNRVIRMRISNYLKSLNSFQITDTLISDLKWNSFKLIINNSEINFDYFFNNSEIIDLIQVKNYPFFNKKNLLQENLTYWNIIKINYISDNELELELEINWLQSYNLSKLIDIFTNFSVERCHINFKKQFNSDNELLYDSILQNDQPSDNFDIEKYFFNDILNSTQSQNISDGFGIQKWLLIFINKEYIENLESGDILHFKKSKRNENDTIQQIDKVYNVIFSPITSIGSKMKIFDLLGNLIAEISGKISYEWARNLPDNEILNITVVDNYPLGNIGEWSDIYGGLVFNNEDVGFVEDVNSGKALGIVLKNFKNDDDNMDKKQIIGQLKIMDSDSIINYSENNKNIGDNWDYNDEEILNFYPFKQFEISGQNENFGSGLSFSQKDLPKLKKDNIIANYFYSFSPFSWTINLKLLSSIEDKRYWLEINRDFQLWKNTDQYLKYKQNSTLNGKGDYLVPTIGLGMGALLTFFTDGIWAGAWAGLAASSALNEIDTFLNHKSIKNESNSISNSGKELENEALKGFNYTSLKLIMPNFYAIKSIAFEFHKKGIYYFNYFSNLFEILNSKKNFIYLKISKTEDIKIFNQNVFEYEKQEILKLLKKGVHFWNYYNNKIDMIFNFNYSNPDNDD</sequence>
<gene>
    <name evidence="1" type="ORF">X271_00542</name>
</gene>
<evidence type="ECO:0000313" key="1">
    <source>
        <dbReference type="EMBL" id="AHK22642.1"/>
    </source>
</evidence>
<proteinExistence type="predicted"/>
<accession>W8GK67</accession>
<dbReference type="RefSeq" id="WP_025208929.1">
    <property type="nucleotide sequence ID" value="NZ_CP006932.1"/>
</dbReference>
<evidence type="ECO:0000313" key="2">
    <source>
        <dbReference type="Proteomes" id="UP000019450"/>
    </source>
</evidence>
<name>W8GK67_9MOLU</name>
<protein>
    <submittedName>
        <fullName evidence="1">Uncharacterized protein</fullName>
    </submittedName>
</protein>